<dbReference type="GO" id="GO:0005886">
    <property type="term" value="C:plasma membrane"/>
    <property type="evidence" value="ECO:0007669"/>
    <property type="project" value="TreeGrafter"/>
</dbReference>
<dbReference type="EMBL" id="AP018052">
    <property type="protein sequence ID" value="BAZ94121.1"/>
    <property type="molecule type" value="Genomic_DNA"/>
</dbReference>
<dbReference type="KEGG" id="ttc:FOKN1_1735"/>
<dbReference type="AlphaFoldDB" id="A0A1Z4VR60"/>
<feature type="transmembrane region" description="Helical" evidence="3">
    <location>
        <begin position="182"/>
        <end position="204"/>
    </location>
</feature>
<evidence type="ECO:0000256" key="1">
    <source>
        <dbReference type="ARBA" id="ARBA00009617"/>
    </source>
</evidence>
<feature type="transmembrane region" description="Helical" evidence="3">
    <location>
        <begin position="394"/>
        <end position="416"/>
    </location>
</feature>
<keyword evidence="3" id="KW-0472">Membrane</keyword>
<dbReference type="Proteomes" id="UP000218765">
    <property type="component" value="Chromosome"/>
</dbReference>
<dbReference type="InterPro" id="IPR036259">
    <property type="entry name" value="MFS_trans_sf"/>
</dbReference>
<dbReference type="Gene3D" id="1.20.1250.20">
    <property type="entry name" value="MFS general substrate transporter like domains"/>
    <property type="match status" value="1"/>
</dbReference>
<feature type="transmembrane region" description="Helical" evidence="3">
    <location>
        <begin position="151"/>
        <end position="170"/>
    </location>
</feature>
<sequence>MPLTLPHWQRTLLAYGVTGLPLAALGLPLYVFLPAFYAGLPEVGLAAAGIAILLARSLDVFTDPLIGYWCDRSSQGSRLLRPLMLAGTLLLLFGISRLFMPPADVGGAYLFLWSLVSYTGWTLITVPYLAWGAELTQAYHARTSVTVAREAFTILGTMLMIALPLLTGHTDQLARLMQNAAWLLYLLLPTAVLVTLAGTPAPGPRRATAPGYLRALMEDPLLRRLSLAFFSNSMANAIPASLIILYVETVLQAGASLPLFLGAYFFSGLVALPLWQALARRLGKARTWALSMLLASLAFLGVLVLGPGDVAAFTLICLLTGASLGIDMALPASIQADVAEQQRLVSGQHRTGTLFGLWSLLTKLALAMAVGIAFPLLSLSGFESGQPATATQTLWLTLLYALLPVIIKLYATWLVWRLPLTETNLLTLRDSARSREETDDKIARTDSDRLQPAAERRL</sequence>
<evidence type="ECO:0000313" key="4">
    <source>
        <dbReference type="EMBL" id="BAZ94121.1"/>
    </source>
</evidence>
<dbReference type="GO" id="GO:0015293">
    <property type="term" value="F:symporter activity"/>
    <property type="evidence" value="ECO:0007669"/>
    <property type="project" value="InterPro"/>
</dbReference>
<organism evidence="4 5">
    <name type="scientific">Thiohalobacter thiocyanaticus</name>
    <dbReference type="NCBI Taxonomy" id="585455"/>
    <lineage>
        <taxon>Bacteria</taxon>
        <taxon>Pseudomonadati</taxon>
        <taxon>Pseudomonadota</taxon>
        <taxon>Gammaproteobacteria</taxon>
        <taxon>Thiohalobacterales</taxon>
        <taxon>Thiohalobacteraceae</taxon>
        <taxon>Thiohalobacter</taxon>
    </lineage>
</organism>
<feature type="transmembrane region" description="Helical" evidence="3">
    <location>
        <begin position="79"/>
        <end position="99"/>
    </location>
</feature>
<keyword evidence="3" id="KW-0812">Transmembrane</keyword>
<feature type="transmembrane region" description="Helical" evidence="3">
    <location>
        <begin position="225"/>
        <end position="247"/>
    </location>
</feature>
<protein>
    <submittedName>
        <fullName evidence="4">Na+/melibiose symporter</fullName>
    </submittedName>
</protein>
<feature type="transmembrane region" description="Helical" evidence="3">
    <location>
        <begin position="111"/>
        <end position="131"/>
    </location>
</feature>
<dbReference type="GO" id="GO:0008643">
    <property type="term" value="P:carbohydrate transport"/>
    <property type="evidence" value="ECO:0007669"/>
    <property type="project" value="InterPro"/>
</dbReference>
<reference evidence="4 5" key="1">
    <citation type="submission" date="2017-05" db="EMBL/GenBank/DDBJ databases">
        <title>Thiocyanate degradation by Thiohalobacter thiocyanaticus FOKN1.</title>
        <authorList>
            <person name="Oshiki M."/>
            <person name="Fukushima T."/>
            <person name="Kawano S."/>
            <person name="Nakagawa J."/>
        </authorList>
    </citation>
    <scope>NUCLEOTIDE SEQUENCE [LARGE SCALE GENOMIC DNA]</scope>
    <source>
        <strain evidence="4 5">FOKN1</strain>
    </source>
</reference>
<evidence type="ECO:0000256" key="2">
    <source>
        <dbReference type="SAM" id="MobiDB-lite"/>
    </source>
</evidence>
<feature type="transmembrane region" description="Helical" evidence="3">
    <location>
        <begin position="39"/>
        <end position="58"/>
    </location>
</feature>
<feature type="transmembrane region" description="Helical" evidence="3">
    <location>
        <begin position="287"/>
        <end position="305"/>
    </location>
</feature>
<dbReference type="PANTHER" id="PTHR11328">
    <property type="entry name" value="MAJOR FACILITATOR SUPERFAMILY DOMAIN-CONTAINING PROTEIN"/>
    <property type="match status" value="1"/>
</dbReference>
<evidence type="ECO:0000256" key="3">
    <source>
        <dbReference type="SAM" id="Phobius"/>
    </source>
</evidence>
<name>A0A1Z4VR60_9GAMM</name>
<proteinExistence type="inferred from homology"/>
<feature type="region of interest" description="Disordered" evidence="2">
    <location>
        <begin position="437"/>
        <end position="458"/>
    </location>
</feature>
<feature type="transmembrane region" description="Helical" evidence="3">
    <location>
        <begin position="351"/>
        <end position="374"/>
    </location>
</feature>
<dbReference type="PANTHER" id="PTHR11328:SF24">
    <property type="entry name" value="MAJOR FACILITATOR SUPERFAMILY (MFS) PROFILE DOMAIN-CONTAINING PROTEIN"/>
    <property type="match status" value="1"/>
</dbReference>
<comment type="similarity">
    <text evidence="1">Belongs to the sodium:galactoside symporter (TC 2.A.2) family.</text>
</comment>
<keyword evidence="3" id="KW-1133">Transmembrane helix</keyword>
<feature type="transmembrane region" description="Helical" evidence="3">
    <location>
        <begin position="311"/>
        <end position="330"/>
    </location>
</feature>
<gene>
    <name evidence="4" type="ORF">FOKN1_1735</name>
</gene>
<keyword evidence="5" id="KW-1185">Reference proteome</keyword>
<feature type="transmembrane region" description="Helical" evidence="3">
    <location>
        <begin position="253"/>
        <end position="275"/>
    </location>
</feature>
<dbReference type="Pfam" id="PF13347">
    <property type="entry name" value="MFS_2"/>
    <property type="match status" value="1"/>
</dbReference>
<evidence type="ECO:0000313" key="5">
    <source>
        <dbReference type="Proteomes" id="UP000218765"/>
    </source>
</evidence>
<accession>A0A1Z4VR60</accession>
<dbReference type="InterPro" id="IPR039672">
    <property type="entry name" value="MFS_2"/>
</dbReference>
<feature type="transmembrane region" description="Helical" evidence="3">
    <location>
        <begin position="12"/>
        <end position="33"/>
    </location>
</feature>
<dbReference type="SUPFAM" id="SSF103473">
    <property type="entry name" value="MFS general substrate transporter"/>
    <property type="match status" value="1"/>
</dbReference>